<feature type="chain" id="PRO_5046349225" evidence="3">
    <location>
        <begin position="25"/>
        <end position="152"/>
    </location>
</feature>
<feature type="transmembrane region" description="Helical" evidence="2">
    <location>
        <begin position="43"/>
        <end position="64"/>
    </location>
</feature>
<keyword evidence="3" id="KW-0732">Signal</keyword>
<proteinExistence type="predicted"/>
<keyword evidence="2" id="KW-1133">Transmembrane helix</keyword>
<keyword evidence="2" id="KW-0812">Transmembrane</keyword>
<sequence>MPLRTLLVLATLALVALFAAVNWAAFTAPTELSLVVGNVQAPLGVILLALLALEAVVFFVYVTAMQAQRLVDARRFGQSVQQQMQLAEKAEASRLTELRGLLETEMAALRTRLDAMEGQLRRSLDESNNVLAAHIGEVEDKLDRLLPPALPR</sequence>
<evidence type="ECO:0000313" key="5">
    <source>
        <dbReference type="Proteomes" id="UP001165541"/>
    </source>
</evidence>
<dbReference type="RefSeq" id="WP_251776817.1">
    <property type="nucleotide sequence ID" value="NZ_JAMKFE010000002.1"/>
</dbReference>
<keyword evidence="5" id="KW-1185">Reference proteome</keyword>
<evidence type="ECO:0000313" key="4">
    <source>
        <dbReference type="EMBL" id="MCM5678679.1"/>
    </source>
</evidence>
<organism evidence="4 5">
    <name type="scientific">Caldimonas mangrovi</name>
    <dbReference type="NCBI Taxonomy" id="2944811"/>
    <lineage>
        <taxon>Bacteria</taxon>
        <taxon>Pseudomonadati</taxon>
        <taxon>Pseudomonadota</taxon>
        <taxon>Betaproteobacteria</taxon>
        <taxon>Burkholderiales</taxon>
        <taxon>Sphaerotilaceae</taxon>
        <taxon>Caldimonas</taxon>
    </lineage>
</organism>
<comment type="caution">
    <text evidence="4">The sequence shown here is derived from an EMBL/GenBank/DDBJ whole genome shotgun (WGS) entry which is preliminary data.</text>
</comment>
<evidence type="ECO:0000256" key="3">
    <source>
        <dbReference type="SAM" id="SignalP"/>
    </source>
</evidence>
<feature type="coiled-coil region" evidence="1">
    <location>
        <begin position="99"/>
        <end position="126"/>
    </location>
</feature>
<accession>A0ABT0YJZ2</accession>
<evidence type="ECO:0000256" key="1">
    <source>
        <dbReference type="SAM" id="Coils"/>
    </source>
</evidence>
<keyword evidence="2" id="KW-0472">Membrane</keyword>
<dbReference type="EMBL" id="JAMKFE010000002">
    <property type="protein sequence ID" value="MCM5678679.1"/>
    <property type="molecule type" value="Genomic_DNA"/>
</dbReference>
<evidence type="ECO:0000256" key="2">
    <source>
        <dbReference type="SAM" id="Phobius"/>
    </source>
</evidence>
<feature type="signal peptide" evidence="3">
    <location>
        <begin position="1"/>
        <end position="24"/>
    </location>
</feature>
<keyword evidence="1" id="KW-0175">Coiled coil</keyword>
<reference evidence="4" key="1">
    <citation type="submission" date="2022-05" db="EMBL/GenBank/DDBJ databases">
        <title>Schlegelella sp. nov., isolated from mangrove soil.</title>
        <authorList>
            <person name="Liu Y."/>
            <person name="Ge X."/>
            <person name="Liu W."/>
        </authorList>
    </citation>
    <scope>NUCLEOTIDE SEQUENCE</scope>
    <source>
        <strain evidence="4">S2-27</strain>
    </source>
</reference>
<dbReference type="Proteomes" id="UP001165541">
    <property type="component" value="Unassembled WGS sequence"/>
</dbReference>
<protein>
    <submittedName>
        <fullName evidence="4">LapA family protein</fullName>
    </submittedName>
</protein>
<name>A0ABT0YJZ2_9BURK</name>
<gene>
    <name evidence="4" type="ORF">M8A51_03925</name>
</gene>